<dbReference type="Pfam" id="PF00109">
    <property type="entry name" value="ketoacyl-synt"/>
    <property type="match status" value="1"/>
</dbReference>
<dbReference type="Gene3D" id="3.40.47.10">
    <property type="match status" value="1"/>
</dbReference>
<name>A0A2S6HAS8_9GAMM</name>
<dbReference type="Gene3D" id="1.10.1200.10">
    <property type="entry name" value="ACP-like"/>
    <property type="match status" value="2"/>
</dbReference>
<organism evidence="13 14">
    <name type="scientific">Methylobacter tundripaludum</name>
    <dbReference type="NCBI Taxonomy" id="173365"/>
    <lineage>
        <taxon>Bacteria</taxon>
        <taxon>Pseudomonadati</taxon>
        <taxon>Pseudomonadota</taxon>
        <taxon>Gammaproteobacteria</taxon>
        <taxon>Methylococcales</taxon>
        <taxon>Methylococcaceae</taxon>
        <taxon>Methylobacter</taxon>
    </lineage>
</organism>
<dbReference type="FunFam" id="3.40.366.10:FF:000002">
    <property type="entry name" value="Probable polyketide synthase 2"/>
    <property type="match status" value="1"/>
</dbReference>
<dbReference type="InterPro" id="IPR016036">
    <property type="entry name" value="Malonyl_transacylase_ACP-bd"/>
</dbReference>
<evidence type="ECO:0000256" key="4">
    <source>
        <dbReference type="ARBA" id="ARBA00022553"/>
    </source>
</evidence>
<dbReference type="InterPro" id="IPR049490">
    <property type="entry name" value="C883_1060-like_KR_N"/>
</dbReference>
<feature type="domain" description="Carrier" evidence="10">
    <location>
        <begin position="3448"/>
        <end position="3523"/>
    </location>
</feature>
<keyword evidence="3" id="KW-0596">Phosphopantetheine</keyword>
<dbReference type="Gene3D" id="3.40.50.720">
    <property type="entry name" value="NAD(P)-binding Rossmann-like Domain"/>
    <property type="match status" value="2"/>
</dbReference>
<dbReference type="InterPro" id="IPR014031">
    <property type="entry name" value="Ketoacyl_synth_C"/>
</dbReference>
<dbReference type="SMART" id="SM00823">
    <property type="entry name" value="PKS_PP"/>
    <property type="match status" value="2"/>
</dbReference>
<dbReference type="SUPFAM" id="SSF55048">
    <property type="entry name" value="Probable ACP-binding domain of malonyl-CoA ACP transacylase"/>
    <property type="match status" value="1"/>
</dbReference>
<evidence type="ECO:0000256" key="5">
    <source>
        <dbReference type="ARBA" id="ARBA00022679"/>
    </source>
</evidence>
<dbReference type="GO" id="GO:0004315">
    <property type="term" value="F:3-oxoacyl-[acyl-carrier-protein] synthase activity"/>
    <property type="evidence" value="ECO:0007669"/>
    <property type="project" value="InterPro"/>
</dbReference>
<dbReference type="SUPFAM" id="SSF47336">
    <property type="entry name" value="ACP-like"/>
    <property type="match status" value="2"/>
</dbReference>
<dbReference type="GO" id="GO:0004312">
    <property type="term" value="F:fatty acid synthase activity"/>
    <property type="evidence" value="ECO:0007669"/>
    <property type="project" value="TreeGrafter"/>
</dbReference>
<gene>
    <name evidence="13" type="ORF">B0F87_109140</name>
</gene>
<dbReference type="SMART" id="SM00822">
    <property type="entry name" value="PKS_KR"/>
    <property type="match status" value="2"/>
</dbReference>
<dbReference type="Pfam" id="PF00501">
    <property type="entry name" value="AMP-binding"/>
    <property type="match status" value="1"/>
</dbReference>
<dbReference type="SUPFAM" id="SSF52151">
    <property type="entry name" value="FabD/lysophospholipase-like"/>
    <property type="match status" value="1"/>
</dbReference>
<dbReference type="SMART" id="SM00826">
    <property type="entry name" value="PKS_DH"/>
    <property type="match status" value="1"/>
</dbReference>
<dbReference type="Gene3D" id="3.10.129.10">
    <property type="entry name" value="Hotdog Thioesterase"/>
    <property type="match status" value="1"/>
</dbReference>
<evidence type="ECO:0000313" key="13">
    <source>
        <dbReference type="EMBL" id="PPK74493.1"/>
    </source>
</evidence>
<evidence type="ECO:0000256" key="1">
    <source>
        <dbReference type="ARBA" id="ARBA00005194"/>
    </source>
</evidence>
<dbReference type="InterPro" id="IPR036736">
    <property type="entry name" value="ACP-like_sf"/>
</dbReference>
<dbReference type="Proteomes" id="UP000240010">
    <property type="component" value="Unassembled WGS sequence"/>
</dbReference>
<evidence type="ECO:0000256" key="6">
    <source>
        <dbReference type="ARBA" id="ARBA00022832"/>
    </source>
</evidence>
<dbReference type="InterPro" id="IPR009081">
    <property type="entry name" value="PP-bd_ACP"/>
</dbReference>
<protein>
    <submittedName>
        <fullName evidence="13">Acyl transferase domain-containing protein</fullName>
    </submittedName>
</protein>
<dbReference type="CDD" id="cd08955">
    <property type="entry name" value="KR_2_FAS_SDR_x"/>
    <property type="match status" value="1"/>
</dbReference>
<dbReference type="SUPFAM" id="SSF53901">
    <property type="entry name" value="Thiolase-like"/>
    <property type="match status" value="1"/>
</dbReference>
<dbReference type="Gene3D" id="3.40.50.150">
    <property type="entry name" value="Vaccinia Virus protein VP39"/>
    <property type="match status" value="1"/>
</dbReference>
<dbReference type="InterPro" id="IPR013968">
    <property type="entry name" value="PKS_KR"/>
</dbReference>
<dbReference type="InterPro" id="IPR016035">
    <property type="entry name" value="Acyl_Trfase/lysoPLipase"/>
</dbReference>
<dbReference type="InterPro" id="IPR016039">
    <property type="entry name" value="Thiolase-like"/>
</dbReference>
<dbReference type="InterPro" id="IPR029063">
    <property type="entry name" value="SAM-dependent_MTases_sf"/>
</dbReference>
<dbReference type="Pfam" id="PF00550">
    <property type="entry name" value="PP-binding"/>
    <property type="match status" value="2"/>
</dbReference>
<accession>A0A2S6HAS8</accession>
<dbReference type="Gene3D" id="3.40.50.12780">
    <property type="entry name" value="N-terminal domain of ligase-like"/>
    <property type="match status" value="1"/>
</dbReference>
<evidence type="ECO:0000256" key="3">
    <source>
        <dbReference type="ARBA" id="ARBA00022450"/>
    </source>
</evidence>
<dbReference type="Gene3D" id="3.40.366.10">
    <property type="entry name" value="Malonyl-Coenzyme A Acyl Carrier Protein, domain 2"/>
    <property type="match status" value="1"/>
</dbReference>
<evidence type="ECO:0000256" key="7">
    <source>
        <dbReference type="ARBA" id="ARBA00023098"/>
    </source>
</evidence>
<evidence type="ECO:0000256" key="2">
    <source>
        <dbReference type="ARBA" id="ARBA00006484"/>
    </source>
</evidence>
<keyword evidence="6" id="KW-0276">Fatty acid metabolism</keyword>
<dbReference type="Pfam" id="PF21089">
    <property type="entry name" value="PKS_DH_N"/>
    <property type="match status" value="1"/>
</dbReference>
<dbReference type="InterPro" id="IPR014030">
    <property type="entry name" value="Ketoacyl_synth_N"/>
</dbReference>
<dbReference type="Gene3D" id="3.30.300.30">
    <property type="match status" value="1"/>
</dbReference>
<dbReference type="EMBL" id="PTIZ01000009">
    <property type="protein sequence ID" value="PPK74493.1"/>
    <property type="molecule type" value="Genomic_DNA"/>
</dbReference>
<dbReference type="Pfam" id="PF14765">
    <property type="entry name" value="PS-DH"/>
    <property type="match status" value="1"/>
</dbReference>
<sequence length="3569" mass="388945">MDTMVTALVNDPAVEEYFVLERKTQHGEVEQVAYIVTTEPHRFEQAQLRLQALSEGQIAWFVAVAYLPLNDDGTVDESALAHVPVLAEESAAECAGRIATLPNIERVACISGYWPDSPKYIHVGKLLRNQIPNAALPHAETPLPSARGNEPAPDAICHGQPLPQRDGAAQVLQQVLCSAEAGTPIIYVDSDGNERAESYGSLLTEARRILGGLRHEGLKPGDKVVFQLERNDDILPAFWGCLLGGFEPVIVPVPLSYDIESRAVEQLQQIWNLFDQPLIFTNNSRSTSIRTSSQAPCFADARWVAIEALRDNPADMHIHSAAPDDIAFYTLSSGSTGIPKAVALTHRNLLARARGTNILCQHTADDVIFNWLPFDHIGSISEWHLRYLDLGCKLVYAPKEYILARPLRWLELMHRHRACHSWSPNFAYALVTNALNSEPQQDWDLSCVKTLLIAGEAITRTTTREFLESLACYGLQPSTLLAAFGMAEVCSGVTYHQPATGQSLGFHHIDRNSLSGAIRRVDPDDELCVSFASLGPVIPGVSMRIADDEQRVLPEETIGRLQLKGDVLTPGYYHNPEANKVFLADGWFDTGDAGFISGGELVLTGRAGAGIIINGANFYNNEIEAVVEQIAGIAASFTAACAVRQEGSEGLKLAVFFHAAYENNDAVLLKLLKTIQSQLTKRLGIKADYLIPLDRDSIPKTGIGKIQHKKLIEQFQQGAFQEILEHLDLLTANEQTLPDRFHKKIWRRKELVHIPRVDDGACVIFLDRLGLGLQVASELGTAGIQCILVKPGESFAQLGAMALSIRPNEPQHYHDLVEWLKASDIRLGSILHLFSYDTEQKEADSVLLLAQALSSLDPDAPLRLLAVSSHKHEGIASAKAALPGLLHAIEQDQPRLRCLHLDCPADTLSAYAPAIVRELLGTSVDREIAYRGQQRWVAGLQQIDVATVTKESPSVLPFQHQAVYVINGGLEGIGPQLAEYLLSRFNSRLILLGETPLQTQAAADDKDVRPAHYQRLRQLSGECVYLAVAALNQEELQQALSATLAQWDNKLDGVIHLAAALPEHPLLEETQAPKSVPELIGANALYRILEQFQGKFFVSLSSTSGLLSAPGQYSPATDTASQEALATSSLGTPRFYSIGLSDWDSLGTASALDAQTPVGSSVRRSINAILVALQLDEEQVLIGLDGDSPAVRAQTHSGPPQLGKIAVYFTARQLMTPARLNPEPLTDRYGSIVPCDYIQLREPESAGPEQLELWPSVAEYFVYDDLIYYALANDERRNDSYRIALQRTVPGKIVLDIGTGKEAILARLALEAGARKVYAIEMGDEAFAQAVAYIQHLGLDDKIIIIHGDATQVEIPELADVCVSEIVGPIGGCEGATALINNAHRFLRPGGIMIPGRSITKIAAARFPDGLLPHPGFYQVPSSYTGKIFAEVGYPFDLRLCIKNFPRNNLLSNADIFEDLDFNRITPLEEQHQIELIIDQESRLDGFLVWLNLHTIEGEVIDIIEHEYSWLPVYLPVFHPGIEAKPGDRIIATVTRSLCENGLNPDFVVSGQFLRSNGESIPFTCTSYHYKQQYKQHPFYDALFAEDPLGRHPGCRPGNLLQHLPEMPLTVAGEIDRNRLAKLTQGNTQETAQQQSPGSEIEVQIAKIWQDVLEIPQVGVNDNFFELGGHSLLLVQAHDRLVEIFGPQITLVDLFKYPTISALVELLADEGLRETPSQKGRERAEARSNYKSTQSSTDIAVIGMSCRFPGADDLDTFWRNLAEGVESVTFFDEQDITATGIKPSVVRHPDYVKASPLLSDVEGFDAGFFGYTARDAELMDPQHRLFLECAWEAFENAGYDPIAYEGVAGVYAGASMNTYLLNNVYPNRDTLDIQDDLDVATLDSMGGFLLMVANDKDYLTTRVSYKLNLTGPSVNVQTACSTGLVTIHMACQSLLNGEADLFLSGGAAVQVPQQSGHLFQTGMIVSPDGHCRSFDAEAKGTVFGSGVGAVLLKRLDDAIRDGDHIYAVVKGSAVNNDGGVKVGYMAPSSEGQAAVAAEAIAMSGIAPDTIGFVEAHGTGTEMGDPIEVNALTQAFRAQTETKGFCALGSVKTNVGHLQITSGTVGFIKTVLALQHKLIPPTLHFNKPNPAIDFENSPFYVNTRLTPWKTSGTPLRAGVNSLGIGGTNAHIILEEAPLLTPVSNDLERPQHLLTLTARTEPALLELAGRYAKFFTNNPQASLADACFTANTGRRPFEHRLAVPVESAAQLRDDLQSVATGEHSGSAIRGQMSPQGRPKIAFLFTGQGSQYPGMGRQLYDSQPVFRQQLDRCAEILQPLLDLPLLDVLYPADGNPAKLDETAYAQPALFALEYALAELWKSWSIEPSIVIGHSLGEYVAACIAGVFSLEDGLKLVVERARLMQALPTDGEMWVVFATEAQVRPLLAAYVNDVAIAAENGPESIVISGRTQALADILARLHEGGYKTQALNTSHAFHSPLMEPMLADFARVAGRISYAAPQIPLVSNLTGTLTSDEITTPAYWRRHIRQPVKFMAGMQALVQHGCEIFIEIGPKPTLLGMGARCVATDKGIWLPSLRQGEADWQTLLNSLGQLSVCGPVDWKGFDQPYQRRRLPLPTYPFQRQRHWLDRPATVTTAVRGNGNGNARPLLGNRLQLPTLQATIYENRFNVEALPFLQDHRVYDEIVVSGACHVAMLLTAAAETFGKSAYVLKDVYFPEPLIIPGGQTRTVQVVLTPTADSNATVQLISFAATATPEQPSVATHAEGSFEQAVVRSADKSFQTLWERCGETLSTEAFFQAQADRHIHLGPSYRWIESIKRGDQETICRLRTPESLGGLDAKQLHPGLLDACFGLLLATGILAEDETWLPFGIEEIRVFQALDNTPLWGHLVLRPTDSAKRVIADATLCDSAGQVLIEFIGLEARAASLKAIQRYLPNRADALLYGYDWLPLAATPHSPSANIQGQWLIFADSQGTAGQLAQQLRAQGARCVLVTPGSAYGVVEQDHYCVDPDQADDFARLLQDSVGTAGRFHGIVHLWSQDETTVEDSQWLARTQSLACASVLHLVQALVHANGLGGTRLWLVSRGGQTVGNETFSPQIQQAPLWGLGLAVALEHPELACTLVDLDPATADADDLLASLQTADDESRIAWRQGTRHVARLTRQQAPATDPQPSIRADASYLITGGTGGLGLSTAAWMVAQGARHLVLTSRSKASKEALEAVKRMELAGAQVLLMQADVADREALTQAFHTINATLPELRGIMHCAGIIDDGMLAEQTWEHFKRALPAKIHGAWHLHQLSQALPLDFFVLFSSAASVLGNQGQGNYAAANAFLDGLAYYRRQQGLPAVSINWGPWDSVGIAVSDTAIADHMGRLGFTGIKPEIGIAALEKILAANVAQISVIDWDWQKYLAQLSTPRNFFAELSKTAPSAAMDGGATPEILHELQQASPEKRKRLLGALVHDTVRRTLGIHESVLLDPAKPLADQGLDSLMAVQMRNVLGNNLRQALPVSLAFNYPTVNDIMDYIEVLMDKALGSIEPSATAAQPPAQHDDSASSSAHALLADLDKLLDEQDLNA</sequence>
<dbReference type="InterPro" id="IPR020807">
    <property type="entry name" value="PKS_DH"/>
</dbReference>
<dbReference type="PROSITE" id="PS52004">
    <property type="entry name" value="KS3_2"/>
    <property type="match status" value="1"/>
</dbReference>
<dbReference type="InterPro" id="IPR049551">
    <property type="entry name" value="PKS_DH_C"/>
</dbReference>
<evidence type="ECO:0000259" key="11">
    <source>
        <dbReference type="PROSITE" id="PS52004"/>
    </source>
</evidence>
<evidence type="ECO:0000313" key="14">
    <source>
        <dbReference type="Proteomes" id="UP000240010"/>
    </source>
</evidence>
<feature type="region of interest" description="N-terminal hotdog fold" evidence="9">
    <location>
        <begin position="2643"/>
        <end position="2771"/>
    </location>
</feature>
<dbReference type="PROSITE" id="PS50075">
    <property type="entry name" value="CARRIER"/>
    <property type="match status" value="2"/>
</dbReference>
<dbReference type="Pfam" id="PF08659">
    <property type="entry name" value="KR"/>
    <property type="match status" value="2"/>
</dbReference>
<dbReference type="InterPro" id="IPR001227">
    <property type="entry name" value="Ac_transferase_dom_sf"/>
</dbReference>
<dbReference type="GO" id="GO:0031177">
    <property type="term" value="F:phosphopantetheine binding"/>
    <property type="evidence" value="ECO:0007669"/>
    <property type="project" value="InterPro"/>
</dbReference>
<dbReference type="UniPathway" id="UPA00094"/>
<dbReference type="InterPro" id="IPR045851">
    <property type="entry name" value="AMP-bd_C_sf"/>
</dbReference>
<keyword evidence="8" id="KW-0511">Multifunctional enzyme</keyword>
<evidence type="ECO:0000256" key="8">
    <source>
        <dbReference type="ARBA" id="ARBA00023268"/>
    </source>
</evidence>
<dbReference type="PROSITE" id="PS00606">
    <property type="entry name" value="KS3_1"/>
    <property type="match status" value="1"/>
</dbReference>
<feature type="domain" description="Ketosynthase family 3 (KS3)" evidence="11">
    <location>
        <begin position="1736"/>
        <end position="2174"/>
    </location>
</feature>
<dbReference type="SMART" id="SM00825">
    <property type="entry name" value="PKS_KS"/>
    <property type="match status" value="1"/>
</dbReference>
<dbReference type="InterPro" id="IPR057326">
    <property type="entry name" value="KR_dom"/>
</dbReference>
<dbReference type="InterPro" id="IPR000873">
    <property type="entry name" value="AMP-dep_synth/lig_dom"/>
</dbReference>
<dbReference type="Pfam" id="PF13649">
    <property type="entry name" value="Methyltransf_25"/>
    <property type="match status" value="1"/>
</dbReference>
<comment type="similarity">
    <text evidence="2">Belongs to the short-chain dehydrogenases/reductases (SDR) family.</text>
</comment>
<feature type="domain" description="PKS/mFAS DH" evidence="12">
    <location>
        <begin position="2643"/>
        <end position="2927"/>
    </location>
</feature>
<dbReference type="CDD" id="cd00833">
    <property type="entry name" value="PKS"/>
    <property type="match status" value="1"/>
</dbReference>
<dbReference type="SMART" id="SM00827">
    <property type="entry name" value="PKS_AT"/>
    <property type="match status" value="1"/>
</dbReference>
<dbReference type="PANTHER" id="PTHR43775">
    <property type="entry name" value="FATTY ACID SYNTHASE"/>
    <property type="match status" value="1"/>
</dbReference>
<feature type="domain" description="Carrier" evidence="10">
    <location>
        <begin position="1636"/>
        <end position="1711"/>
    </location>
</feature>
<dbReference type="Pfam" id="PF22621">
    <property type="entry name" value="CurL-like_PKS_C"/>
    <property type="match status" value="1"/>
</dbReference>
<keyword evidence="7" id="KW-0443">Lipid metabolism</keyword>
<dbReference type="GO" id="GO:0005737">
    <property type="term" value="C:cytoplasm"/>
    <property type="evidence" value="ECO:0007669"/>
    <property type="project" value="TreeGrafter"/>
</dbReference>
<comment type="caution">
    <text evidence="13">The sequence shown here is derived from an EMBL/GenBank/DDBJ whole genome shotgun (WGS) entry which is preliminary data.</text>
</comment>
<keyword evidence="5 13" id="KW-0808">Transferase</keyword>
<dbReference type="InterPro" id="IPR042099">
    <property type="entry name" value="ANL_N_sf"/>
</dbReference>
<dbReference type="Pfam" id="PF21394">
    <property type="entry name" value="Beta-ketacyl_N"/>
    <property type="match status" value="2"/>
</dbReference>
<dbReference type="PROSITE" id="PS52019">
    <property type="entry name" value="PKS_MFAS_DH"/>
    <property type="match status" value="1"/>
</dbReference>
<dbReference type="SUPFAM" id="SSF53335">
    <property type="entry name" value="S-adenosyl-L-methionine-dependent methyltransferases"/>
    <property type="match status" value="1"/>
</dbReference>
<proteinExistence type="inferred from homology"/>
<dbReference type="RefSeq" id="WP_104429832.1">
    <property type="nucleotide sequence ID" value="NZ_PTIZ01000009.1"/>
</dbReference>
<dbReference type="InterPro" id="IPR036291">
    <property type="entry name" value="NAD(P)-bd_dom_sf"/>
</dbReference>
<dbReference type="FunFam" id="3.40.47.10:FF:000042">
    <property type="entry name" value="Polyketide synthase Pks13"/>
    <property type="match status" value="1"/>
</dbReference>
<reference evidence="13 14" key="1">
    <citation type="submission" date="2018-02" db="EMBL/GenBank/DDBJ databases">
        <title>Subsurface microbial communities from deep shales in Ohio and West Virginia, USA.</title>
        <authorList>
            <person name="Wrighton K."/>
        </authorList>
    </citation>
    <scope>NUCLEOTIDE SEQUENCE [LARGE SCALE GENOMIC DNA]</scope>
    <source>
        <strain evidence="13 14">OWC-DMM</strain>
    </source>
</reference>
<dbReference type="InterPro" id="IPR018201">
    <property type="entry name" value="Ketoacyl_synth_AS"/>
</dbReference>
<dbReference type="PROSITE" id="PS00455">
    <property type="entry name" value="AMP_BINDING"/>
    <property type="match status" value="1"/>
</dbReference>
<dbReference type="PANTHER" id="PTHR43775:SF51">
    <property type="entry name" value="INACTIVE PHENOLPHTHIOCEROL SYNTHESIS POLYKETIDE SYNTHASE TYPE I PKS1-RELATED"/>
    <property type="match status" value="1"/>
</dbReference>
<dbReference type="InterPro" id="IPR041698">
    <property type="entry name" value="Methyltransf_25"/>
</dbReference>
<dbReference type="InterPro" id="IPR049900">
    <property type="entry name" value="PKS_mFAS_DH"/>
</dbReference>
<dbReference type="Pfam" id="PF02801">
    <property type="entry name" value="Ketoacyl-synt_C"/>
    <property type="match status" value="1"/>
</dbReference>
<evidence type="ECO:0000259" key="12">
    <source>
        <dbReference type="PROSITE" id="PS52019"/>
    </source>
</evidence>
<evidence type="ECO:0000259" key="10">
    <source>
        <dbReference type="PROSITE" id="PS50075"/>
    </source>
</evidence>
<evidence type="ECO:0000256" key="9">
    <source>
        <dbReference type="PROSITE-ProRule" id="PRU01363"/>
    </source>
</evidence>
<dbReference type="GO" id="GO:0006633">
    <property type="term" value="P:fatty acid biosynthetic process"/>
    <property type="evidence" value="ECO:0007669"/>
    <property type="project" value="UniProtKB-UniPathway"/>
</dbReference>
<dbReference type="InterPro" id="IPR014043">
    <property type="entry name" value="Acyl_transferase_dom"/>
</dbReference>
<dbReference type="Gene3D" id="3.10.129.120">
    <property type="match status" value="1"/>
</dbReference>
<dbReference type="Pfam" id="PF00698">
    <property type="entry name" value="Acyl_transf_1"/>
    <property type="match status" value="1"/>
</dbReference>
<keyword evidence="4" id="KW-0597">Phosphoprotein</keyword>
<comment type="pathway">
    <text evidence="1">Lipid metabolism; fatty acid biosynthesis.</text>
</comment>
<dbReference type="InterPro" id="IPR050091">
    <property type="entry name" value="PKS_NRPS_Biosynth_Enz"/>
</dbReference>
<dbReference type="InterPro" id="IPR020806">
    <property type="entry name" value="PKS_PP-bd"/>
</dbReference>
<dbReference type="SUPFAM" id="SSF56801">
    <property type="entry name" value="Acetyl-CoA synthetase-like"/>
    <property type="match status" value="1"/>
</dbReference>
<dbReference type="CDD" id="cd02440">
    <property type="entry name" value="AdoMet_MTases"/>
    <property type="match status" value="1"/>
</dbReference>
<dbReference type="GO" id="GO:0071770">
    <property type="term" value="P:DIM/DIP cell wall layer assembly"/>
    <property type="evidence" value="ECO:0007669"/>
    <property type="project" value="TreeGrafter"/>
</dbReference>
<dbReference type="InterPro" id="IPR020841">
    <property type="entry name" value="PKS_Beta-ketoAc_synthase_dom"/>
</dbReference>
<feature type="active site" description="Proton donor; for dehydratase activity" evidence="9">
    <location>
        <position position="2844"/>
    </location>
</feature>
<feature type="region of interest" description="C-terminal hotdog fold" evidence="9">
    <location>
        <begin position="2784"/>
        <end position="2927"/>
    </location>
</feature>
<dbReference type="SUPFAM" id="SSF51735">
    <property type="entry name" value="NAD(P)-binding Rossmann-fold domains"/>
    <property type="match status" value="4"/>
</dbReference>
<dbReference type="Gene3D" id="3.30.70.3290">
    <property type="match status" value="1"/>
</dbReference>
<feature type="active site" description="Proton acceptor; for dehydratase activity" evidence="9">
    <location>
        <position position="2675"/>
    </location>
</feature>
<dbReference type="InterPro" id="IPR020845">
    <property type="entry name" value="AMP-binding_CS"/>
</dbReference>
<dbReference type="GO" id="GO:0005886">
    <property type="term" value="C:plasma membrane"/>
    <property type="evidence" value="ECO:0007669"/>
    <property type="project" value="TreeGrafter"/>
</dbReference>
<dbReference type="InterPro" id="IPR049552">
    <property type="entry name" value="PKS_DH_N"/>
</dbReference>